<dbReference type="RefSeq" id="WP_229890852.1">
    <property type="nucleotide sequence ID" value="NZ_BNBD01000004.1"/>
</dbReference>
<dbReference type="Proteomes" id="UP000638313">
    <property type="component" value="Unassembled WGS sequence"/>
</dbReference>
<dbReference type="EMBL" id="BNBD01000004">
    <property type="protein sequence ID" value="GHF42014.1"/>
    <property type="molecule type" value="Genomic_DNA"/>
</dbReference>
<protein>
    <submittedName>
        <fullName evidence="2">Uncharacterized protein</fullName>
    </submittedName>
</protein>
<feature type="region of interest" description="Disordered" evidence="1">
    <location>
        <begin position="169"/>
        <end position="189"/>
    </location>
</feature>
<feature type="compositionally biased region" description="Gly residues" evidence="1">
    <location>
        <begin position="8"/>
        <end position="18"/>
    </location>
</feature>
<accession>A0A919B2U2</accession>
<dbReference type="AlphaFoldDB" id="A0A919B2U2"/>
<reference evidence="2" key="2">
    <citation type="submission" date="2020-09" db="EMBL/GenBank/DDBJ databases">
        <authorList>
            <person name="Sun Q."/>
            <person name="Ohkuma M."/>
        </authorList>
    </citation>
    <scope>NUCLEOTIDE SEQUENCE</scope>
    <source>
        <strain evidence="2">JCM 4059</strain>
    </source>
</reference>
<name>A0A919B2U2_9ACTN</name>
<evidence type="ECO:0000256" key="1">
    <source>
        <dbReference type="SAM" id="MobiDB-lite"/>
    </source>
</evidence>
<proteinExistence type="predicted"/>
<reference evidence="2" key="1">
    <citation type="journal article" date="2014" name="Int. J. Syst. Evol. Microbiol.">
        <title>Complete genome sequence of Corynebacterium casei LMG S-19264T (=DSM 44701T), isolated from a smear-ripened cheese.</title>
        <authorList>
            <consortium name="US DOE Joint Genome Institute (JGI-PGF)"/>
            <person name="Walter F."/>
            <person name="Albersmeier A."/>
            <person name="Kalinowski J."/>
            <person name="Ruckert C."/>
        </authorList>
    </citation>
    <scope>NUCLEOTIDE SEQUENCE</scope>
    <source>
        <strain evidence="2">JCM 4059</strain>
    </source>
</reference>
<feature type="region of interest" description="Disordered" evidence="1">
    <location>
        <begin position="1"/>
        <end position="22"/>
    </location>
</feature>
<evidence type="ECO:0000313" key="2">
    <source>
        <dbReference type="EMBL" id="GHF42014.1"/>
    </source>
</evidence>
<keyword evidence="3" id="KW-1185">Reference proteome</keyword>
<gene>
    <name evidence="2" type="ORF">GCM10010218_23880</name>
</gene>
<sequence>MSAAAQPGGPGRPGGPAGPGATRVRDVVRDVVTHVAPEELPLVTALMEFDDETVVRRLTRGGPRREPLGFGLGEVATMVTPVIWLVVDEAGRQLAGAAVQSTAKGTRAVLRKVLRKNNGHPADPVTLPPLTREQLAEIHRRVVESAVQRGVGRGRATSVADTVVARLALAGPNGGGDPGTPGTTPPEQG</sequence>
<evidence type="ECO:0000313" key="3">
    <source>
        <dbReference type="Proteomes" id="UP000638313"/>
    </source>
</evidence>
<feature type="compositionally biased region" description="Low complexity" evidence="1">
    <location>
        <begin position="180"/>
        <end position="189"/>
    </location>
</feature>
<organism evidence="2 3">
    <name type="scientific">Streptomyces mashuensis</name>
    <dbReference type="NCBI Taxonomy" id="33904"/>
    <lineage>
        <taxon>Bacteria</taxon>
        <taxon>Bacillati</taxon>
        <taxon>Actinomycetota</taxon>
        <taxon>Actinomycetes</taxon>
        <taxon>Kitasatosporales</taxon>
        <taxon>Streptomycetaceae</taxon>
        <taxon>Streptomyces</taxon>
    </lineage>
</organism>
<comment type="caution">
    <text evidence="2">The sequence shown here is derived from an EMBL/GenBank/DDBJ whole genome shotgun (WGS) entry which is preliminary data.</text>
</comment>